<evidence type="ECO:0000313" key="2">
    <source>
        <dbReference type="EMBL" id="MBM7560790.1"/>
    </source>
</evidence>
<name>A0ABS2MN08_9FIRM</name>
<comment type="caution">
    <text evidence="2">The sequence shown here is derived from an EMBL/GenBank/DDBJ whole genome shotgun (WGS) entry which is preliminary data.</text>
</comment>
<dbReference type="EMBL" id="JAFBDT010000001">
    <property type="protein sequence ID" value="MBM7560790.1"/>
    <property type="molecule type" value="Genomic_DNA"/>
</dbReference>
<gene>
    <name evidence="2" type="ORF">JOC49_000299</name>
</gene>
<evidence type="ECO:0000256" key="1">
    <source>
        <dbReference type="SAM" id="Phobius"/>
    </source>
</evidence>
<reference evidence="2 3" key="1">
    <citation type="submission" date="2021-01" db="EMBL/GenBank/DDBJ databases">
        <title>Genomic Encyclopedia of Type Strains, Phase IV (KMG-IV): sequencing the most valuable type-strain genomes for metagenomic binning, comparative biology and taxonomic classification.</title>
        <authorList>
            <person name="Goeker M."/>
        </authorList>
    </citation>
    <scope>NUCLEOTIDE SEQUENCE [LARGE SCALE GENOMIC DNA]</scope>
    <source>
        <strain evidence="2 3">DSM 24436</strain>
    </source>
</reference>
<feature type="transmembrane region" description="Helical" evidence="1">
    <location>
        <begin position="66"/>
        <end position="84"/>
    </location>
</feature>
<sequence>MNSYTKLPKKQLYSILFSVALVILVASLEVLIKVKDISLFNAWSVQIENMDGNLFDLYVSSQMSQYFTKIIIPMLFGVYTYFAYSKIRINSLFVFMWSILIVGSLGYSISDFNYHSVFFYGFLIGYTVMLITVLSLIQVIQDHKSK</sequence>
<keyword evidence="1" id="KW-1133">Transmembrane helix</keyword>
<dbReference type="Proteomes" id="UP000767854">
    <property type="component" value="Unassembled WGS sequence"/>
</dbReference>
<dbReference type="RefSeq" id="WP_204661465.1">
    <property type="nucleotide sequence ID" value="NZ_JAFBDT010000001.1"/>
</dbReference>
<organism evidence="2 3">
    <name type="scientific">Fusibacter tunisiensis</name>
    <dbReference type="NCBI Taxonomy" id="1008308"/>
    <lineage>
        <taxon>Bacteria</taxon>
        <taxon>Bacillati</taxon>
        <taxon>Bacillota</taxon>
        <taxon>Clostridia</taxon>
        <taxon>Eubacteriales</taxon>
        <taxon>Eubacteriales Family XII. Incertae Sedis</taxon>
        <taxon>Fusibacter</taxon>
    </lineage>
</organism>
<evidence type="ECO:0000313" key="3">
    <source>
        <dbReference type="Proteomes" id="UP000767854"/>
    </source>
</evidence>
<proteinExistence type="predicted"/>
<keyword evidence="1" id="KW-0812">Transmembrane</keyword>
<keyword evidence="3" id="KW-1185">Reference proteome</keyword>
<accession>A0ABS2MN08</accession>
<feature type="transmembrane region" description="Helical" evidence="1">
    <location>
        <begin position="91"/>
        <end position="110"/>
    </location>
</feature>
<protein>
    <submittedName>
        <fullName evidence="2">Uncharacterized protein</fullName>
    </submittedName>
</protein>
<feature type="transmembrane region" description="Helical" evidence="1">
    <location>
        <begin position="116"/>
        <end position="140"/>
    </location>
</feature>
<feature type="transmembrane region" description="Helical" evidence="1">
    <location>
        <begin position="12"/>
        <end position="32"/>
    </location>
</feature>
<keyword evidence="1" id="KW-0472">Membrane</keyword>